<gene>
    <name evidence="1" type="ORF">UY3_09682</name>
</gene>
<organism evidence="1 2">
    <name type="scientific">Chelonia mydas</name>
    <name type="common">Green sea-turtle</name>
    <name type="synonym">Chelonia agassizi</name>
    <dbReference type="NCBI Taxonomy" id="8469"/>
    <lineage>
        <taxon>Eukaryota</taxon>
        <taxon>Metazoa</taxon>
        <taxon>Chordata</taxon>
        <taxon>Craniata</taxon>
        <taxon>Vertebrata</taxon>
        <taxon>Euteleostomi</taxon>
        <taxon>Archelosauria</taxon>
        <taxon>Testudinata</taxon>
        <taxon>Testudines</taxon>
        <taxon>Cryptodira</taxon>
        <taxon>Durocryptodira</taxon>
        <taxon>Americhelydia</taxon>
        <taxon>Chelonioidea</taxon>
        <taxon>Cheloniidae</taxon>
        <taxon>Chelonia</taxon>
    </lineage>
</organism>
<reference evidence="2" key="1">
    <citation type="journal article" date="2013" name="Nat. Genet.">
        <title>The draft genomes of soft-shell turtle and green sea turtle yield insights into the development and evolution of the turtle-specific body plan.</title>
        <authorList>
            <person name="Wang Z."/>
            <person name="Pascual-Anaya J."/>
            <person name="Zadissa A."/>
            <person name="Li W."/>
            <person name="Niimura Y."/>
            <person name="Huang Z."/>
            <person name="Li C."/>
            <person name="White S."/>
            <person name="Xiong Z."/>
            <person name="Fang D."/>
            <person name="Wang B."/>
            <person name="Ming Y."/>
            <person name="Chen Y."/>
            <person name="Zheng Y."/>
            <person name="Kuraku S."/>
            <person name="Pignatelli M."/>
            <person name="Herrero J."/>
            <person name="Beal K."/>
            <person name="Nozawa M."/>
            <person name="Li Q."/>
            <person name="Wang J."/>
            <person name="Zhang H."/>
            <person name="Yu L."/>
            <person name="Shigenobu S."/>
            <person name="Wang J."/>
            <person name="Liu J."/>
            <person name="Flicek P."/>
            <person name="Searle S."/>
            <person name="Wang J."/>
            <person name="Kuratani S."/>
            <person name="Yin Y."/>
            <person name="Aken B."/>
            <person name="Zhang G."/>
            <person name="Irie N."/>
        </authorList>
    </citation>
    <scope>NUCLEOTIDE SEQUENCE [LARGE SCALE GENOMIC DNA]</scope>
</reference>
<dbReference type="Gene3D" id="2.80.10.50">
    <property type="match status" value="1"/>
</dbReference>
<dbReference type="EMBL" id="KB536908">
    <property type="protein sequence ID" value="EMP33174.1"/>
    <property type="molecule type" value="Genomic_DNA"/>
</dbReference>
<name>M7B7R2_CHEMY</name>
<dbReference type="Proteomes" id="UP000031443">
    <property type="component" value="Unassembled WGS sequence"/>
</dbReference>
<proteinExistence type="predicted"/>
<protein>
    <submittedName>
        <fullName evidence="1">Uncharacterized protein</fullName>
    </submittedName>
</protein>
<dbReference type="AlphaFoldDB" id="M7B7R2"/>
<accession>M7B7R2</accession>
<keyword evidence="2" id="KW-1185">Reference proteome</keyword>
<evidence type="ECO:0000313" key="1">
    <source>
        <dbReference type="EMBL" id="EMP33174.1"/>
    </source>
</evidence>
<evidence type="ECO:0000313" key="2">
    <source>
        <dbReference type="Proteomes" id="UP000031443"/>
    </source>
</evidence>
<sequence>MGIPPPELAAAGLEESFKTDYQDFPVSSTMILRSRFQKPSEVKIRKRQIRCGKNKQKKSTASRIPVDQETTRKYQNLKKSSSKCEAPVARNGIKRCKNLVTMTQRSKNNFLLLGKNKKQLYLKVLNPNGKTTEGHMVKEDGMEVITGGAPDPRQLTEQDNQLFIMHNNQEDSVRFQCYKDQNYYLHVNKDSVDLCKMEETDGDTGKDFYFKCSPPPPCGECTSAELPECLALGPPVVGGPVSGHLCLRVNLPLSRAAWPEPATPPCCPAGARSPATQSADGTNVQRWHIRLCEYGPCLRRLQCALGGQEPTCSYLLSWAVGEAAALERLAPQPTCGPAHTPPLLCPDPTLSSLSPSSSPITHFQSNS</sequence>